<evidence type="ECO:0000313" key="2">
    <source>
        <dbReference type="Proteomes" id="UP000790347"/>
    </source>
</evidence>
<proteinExistence type="predicted"/>
<sequence length="141" mass="16299">MKIKTIKIVDQTEDTISPSKDSTSRLHLINCQFHKDCQNVPIFDYFDSQFNTNDERLNVSFRGRPMNGQLVQLPKNFSFTVIDPIEGEKNDNTVVARRLVDEAYCWNMDKIPSSNDSMPQILNWINLAKDIHSHVQLEDDA</sequence>
<dbReference type="GO" id="GO:0032299">
    <property type="term" value="C:ribonuclease H2 complex"/>
    <property type="evidence" value="ECO:0007669"/>
    <property type="project" value="InterPro"/>
</dbReference>
<name>A0A922IBW4_DERFA</name>
<dbReference type="Gene3D" id="2.40.128.680">
    <property type="match status" value="1"/>
</dbReference>
<dbReference type="Pfam" id="PF08615">
    <property type="entry name" value="RNase_H2_suC"/>
    <property type="match status" value="1"/>
</dbReference>
<dbReference type="AlphaFoldDB" id="A0A922IBW4"/>
<organism evidence="1 2">
    <name type="scientific">Dermatophagoides farinae</name>
    <name type="common">American house dust mite</name>
    <dbReference type="NCBI Taxonomy" id="6954"/>
    <lineage>
        <taxon>Eukaryota</taxon>
        <taxon>Metazoa</taxon>
        <taxon>Ecdysozoa</taxon>
        <taxon>Arthropoda</taxon>
        <taxon>Chelicerata</taxon>
        <taxon>Arachnida</taxon>
        <taxon>Acari</taxon>
        <taxon>Acariformes</taxon>
        <taxon>Sarcoptiformes</taxon>
        <taxon>Astigmata</taxon>
        <taxon>Psoroptidia</taxon>
        <taxon>Analgoidea</taxon>
        <taxon>Pyroglyphidae</taxon>
        <taxon>Dermatophagoidinae</taxon>
        <taxon>Dermatophagoides</taxon>
    </lineage>
</organism>
<dbReference type="GO" id="GO:0006401">
    <property type="term" value="P:RNA catabolic process"/>
    <property type="evidence" value="ECO:0007669"/>
    <property type="project" value="InterPro"/>
</dbReference>
<dbReference type="EMBL" id="ASGP02000001">
    <property type="protein sequence ID" value="KAH9525873.1"/>
    <property type="molecule type" value="Genomic_DNA"/>
</dbReference>
<dbReference type="InterPro" id="IPR013924">
    <property type="entry name" value="RNase_H2_suC"/>
</dbReference>
<protein>
    <submittedName>
        <fullName evidence="1">Ribonuclease H2 subunit C</fullName>
    </submittedName>
</protein>
<dbReference type="PANTHER" id="PTHR47204">
    <property type="entry name" value="OS02G0168900 PROTEIN"/>
    <property type="match status" value="1"/>
</dbReference>
<dbReference type="PANTHER" id="PTHR47204:SF1">
    <property type="entry name" value="RIBONUCLEASE H2 SUBUNIT C"/>
    <property type="match status" value="1"/>
</dbReference>
<keyword evidence="2" id="KW-1185">Reference proteome</keyword>
<comment type="caution">
    <text evidence="1">The sequence shown here is derived from an EMBL/GenBank/DDBJ whole genome shotgun (WGS) entry which is preliminary data.</text>
</comment>
<evidence type="ECO:0000313" key="1">
    <source>
        <dbReference type="EMBL" id="KAH9525873.1"/>
    </source>
</evidence>
<gene>
    <name evidence="1" type="primary">RNASEH2C</name>
    <name evidence="1" type="ORF">DERF_000006</name>
</gene>
<reference evidence="1" key="1">
    <citation type="submission" date="2013-05" db="EMBL/GenBank/DDBJ databases">
        <authorList>
            <person name="Yim A.K.Y."/>
            <person name="Chan T.F."/>
            <person name="Ji K.M."/>
            <person name="Liu X.Y."/>
            <person name="Zhou J.W."/>
            <person name="Li R.Q."/>
            <person name="Yang K.Y."/>
            <person name="Li J."/>
            <person name="Li M."/>
            <person name="Law P.T.W."/>
            <person name="Wu Y.L."/>
            <person name="Cai Z.L."/>
            <person name="Qin H."/>
            <person name="Bao Y."/>
            <person name="Leung R.K.K."/>
            <person name="Ng P.K.S."/>
            <person name="Zou J."/>
            <person name="Zhong X.J."/>
            <person name="Ran P.X."/>
            <person name="Zhong N.S."/>
            <person name="Liu Z.G."/>
            <person name="Tsui S.K.W."/>
        </authorList>
    </citation>
    <scope>NUCLEOTIDE SEQUENCE</scope>
    <source>
        <strain evidence="1">Derf</strain>
        <tissue evidence="1">Whole organism</tissue>
    </source>
</reference>
<dbReference type="Proteomes" id="UP000790347">
    <property type="component" value="Unassembled WGS sequence"/>
</dbReference>
<accession>A0A922IBW4</accession>
<reference evidence="1" key="2">
    <citation type="journal article" date="2022" name="Res Sq">
        <title>Comparative Genomics Reveals Insights into the Divergent Evolution of Astigmatic Mites and Household Pest Adaptations.</title>
        <authorList>
            <person name="Xiong Q."/>
            <person name="Wan A.T.-Y."/>
            <person name="Liu X.-Y."/>
            <person name="Fung C.S.-H."/>
            <person name="Xiao X."/>
            <person name="Malainual N."/>
            <person name="Hou J."/>
            <person name="Wang L."/>
            <person name="Wang M."/>
            <person name="Yang K."/>
            <person name="Cui Y."/>
            <person name="Leung E."/>
            <person name="Nong W."/>
            <person name="Shin S.-K."/>
            <person name="Au S."/>
            <person name="Jeong K.Y."/>
            <person name="Chew F.T."/>
            <person name="Hui J."/>
            <person name="Leung T.F."/>
            <person name="Tungtrongchitr A."/>
            <person name="Zhong N."/>
            <person name="Liu Z."/>
            <person name="Tsui S."/>
        </authorList>
    </citation>
    <scope>NUCLEOTIDE SEQUENCE</scope>
    <source>
        <strain evidence="1">Derf</strain>
        <tissue evidence="1">Whole organism</tissue>
    </source>
</reference>